<feature type="non-terminal residue" evidence="1">
    <location>
        <position position="1"/>
    </location>
</feature>
<dbReference type="AlphaFoldDB" id="A0A656GM02"/>
<evidence type="ECO:0000313" key="1">
    <source>
        <dbReference type="EMBL" id="EGH26843.1"/>
    </source>
</evidence>
<protein>
    <submittedName>
        <fullName evidence="1">Type III effector HopR1</fullName>
    </submittedName>
</protein>
<comment type="caution">
    <text evidence="1">The sequence shown here is derived from an EMBL/GenBank/DDBJ whole genome shotgun (WGS) entry which is preliminary data.</text>
</comment>
<dbReference type="Proteomes" id="UP000003465">
    <property type="component" value="Unassembled WGS sequence"/>
</dbReference>
<organism evidence="1 2">
    <name type="scientific">Pseudomonas amygdali pv. mori str. 301020</name>
    <dbReference type="NCBI Taxonomy" id="629261"/>
    <lineage>
        <taxon>Bacteria</taxon>
        <taxon>Pseudomonadati</taxon>
        <taxon>Pseudomonadota</taxon>
        <taxon>Gammaproteobacteria</taxon>
        <taxon>Pseudomonadales</taxon>
        <taxon>Pseudomonadaceae</taxon>
        <taxon>Pseudomonas</taxon>
        <taxon>Pseudomonas amygdali</taxon>
    </lineage>
</organism>
<accession>A0A656GM02</accession>
<gene>
    <name evidence="1" type="ORF">PSYMO_37362</name>
</gene>
<evidence type="ECO:0000313" key="2">
    <source>
        <dbReference type="Proteomes" id="UP000003465"/>
    </source>
</evidence>
<name>A0A656GM02_PSEA0</name>
<dbReference type="EMBL" id="AEAG01002932">
    <property type="protein sequence ID" value="EGH26843.1"/>
    <property type="molecule type" value="Genomic_DNA"/>
</dbReference>
<feature type="non-terminal residue" evidence="1">
    <location>
        <position position="37"/>
    </location>
</feature>
<sequence length="37" mass="3683">DNLGISGTYQHGQGAAVIIAPSTISDFVLAVGRVSPA</sequence>
<reference evidence="1 2" key="1">
    <citation type="journal article" date="2011" name="PLoS Pathog.">
        <title>Dynamic evolution of pathogenicity revealed by sequencing and comparative genomics of 19 Pseudomonas syringae isolates.</title>
        <authorList>
            <person name="Baltrus D.A."/>
            <person name="Nishimura M.T."/>
            <person name="Romanchuk A."/>
            <person name="Chang J.H."/>
            <person name="Mukhtar M.S."/>
            <person name="Cherkis K."/>
            <person name="Roach J."/>
            <person name="Grant S.R."/>
            <person name="Jones C.D."/>
            <person name="Dangl J.L."/>
        </authorList>
    </citation>
    <scope>NUCLEOTIDE SEQUENCE [LARGE SCALE GENOMIC DNA]</scope>
    <source>
        <strain evidence="1 2">301020</strain>
    </source>
</reference>
<proteinExistence type="predicted"/>